<keyword evidence="1" id="KW-0067">ATP-binding</keyword>
<name>A0A0C2I5Z2_THEKT</name>
<organism evidence="1 2">
    <name type="scientific">Thelohanellus kitauei</name>
    <name type="common">Myxosporean</name>
    <dbReference type="NCBI Taxonomy" id="669202"/>
    <lineage>
        <taxon>Eukaryota</taxon>
        <taxon>Metazoa</taxon>
        <taxon>Cnidaria</taxon>
        <taxon>Myxozoa</taxon>
        <taxon>Myxosporea</taxon>
        <taxon>Bivalvulida</taxon>
        <taxon>Platysporina</taxon>
        <taxon>Myxobolidae</taxon>
        <taxon>Thelohanellus</taxon>
    </lineage>
</organism>
<dbReference type="Gene3D" id="3.40.50.300">
    <property type="entry name" value="P-loop containing nucleotide triphosphate hydrolases"/>
    <property type="match status" value="1"/>
</dbReference>
<dbReference type="SUPFAM" id="SSF52540">
    <property type="entry name" value="P-loop containing nucleoside triphosphate hydrolases"/>
    <property type="match status" value="1"/>
</dbReference>
<keyword evidence="1" id="KW-0347">Helicase</keyword>
<accession>A0A0C2I5Z2</accession>
<dbReference type="InterPro" id="IPR027417">
    <property type="entry name" value="P-loop_NTPase"/>
</dbReference>
<gene>
    <name evidence="1" type="ORF">RF11_09469</name>
</gene>
<dbReference type="OMA" id="MYSKNRY"/>
<keyword evidence="1" id="KW-0547">Nucleotide-binding</keyword>
<proteinExistence type="predicted"/>
<comment type="caution">
    <text evidence="1">The sequence shown here is derived from an EMBL/GenBank/DDBJ whole genome shotgun (WGS) entry which is preliminary data.</text>
</comment>
<protein>
    <submittedName>
        <fullName evidence="1">Putative ATP-dependent RNA helicase DDX23</fullName>
    </submittedName>
</protein>
<dbReference type="PANTHER" id="PTHR47958">
    <property type="entry name" value="ATP-DEPENDENT RNA HELICASE DBP3"/>
    <property type="match status" value="1"/>
</dbReference>
<keyword evidence="2" id="KW-1185">Reference proteome</keyword>
<evidence type="ECO:0000313" key="2">
    <source>
        <dbReference type="Proteomes" id="UP000031668"/>
    </source>
</evidence>
<dbReference type="OrthoDB" id="196131at2759"/>
<dbReference type="AlphaFoldDB" id="A0A0C2I5Z2"/>
<keyword evidence="1" id="KW-0378">Hydrolase</keyword>
<evidence type="ECO:0000313" key="1">
    <source>
        <dbReference type="EMBL" id="KII60583.1"/>
    </source>
</evidence>
<dbReference type="EMBL" id="JWZT01005561">
    <property type="protein sequence ID" value="KII60583.1"/>
    <property type="molecule type" value="Genomic_DNA"/>
</dbReference>
<dbReference type="Proteomes" id="UP000031668">
    <property type="component" value="Unassembled WGS sequence"/>
</dbReference>
<dbReference type="GO" id="GO:0004386">
    <property type="term" value="F:helicase activity"/>
    <property type="evidence" value="ECO:0007669"/>
    <property type="project" value="UniProtKB-KW"/>
</dbReference>
<sequence>MIDMGFEGDVQKILDYLPVSNVKPDNDDAEDPDKIMTNMYSKNRYRQTVMFTATMPPKVESMARNYLRRPAVVYIGIIGRPVDQVIQEVYILNEAEKTYTES</sequence>
<reference evidence="1 2" key="1">
    <citation type="journal article" date="2014" name="Genome Biol. Evol.">
        <title>The genome of the myxosporean Thelohanellus kitauei shows adaptations to nutrient acquisition within its fish host.</title>
        <authorList>
            <person name="Yang Y."/>
            <person name="Xiong J."/>
            <person name="Zhou Z."/>
            <person name="Huo F."/>
            <person name="Miao W."/>
            <person name="Ran C."/>
            <person name="Liu Y."/>
            <person name="Zhang J."/>
            <person name="Feng J."/>
            <person name="Wang M."/>
            <person name="Wang M."/>
            <person name="Wang L."/>
            <person name="Yao B."/>
        </authorList>
    </citation>
    <scope>NUCLEOTIDE SEQUENCE [LARGE SCALE GENOMIC DNA]</scope>
    <source>
        <strain evidence="1">Wuqing</strain>
    </source>
</reference>